<feature type="transmembrane region" description="Helical" evidence="7">
    <location>
        <begin position="6"/>
        <end position="23"/>
    </location>
</feature>
<keyword evidence="6 7" id="KW-0472">Membrane</keyword>
<evidence type="ECO:0000256" key="6">
    <source>
        <dbReference type="ARBA" id="ARBA00023136"/>
    </source>
</evidence>
<dbReference type="PANTHER" id="PTHR42751">
    <property type="entry name" value="SODIUM/HYDROGEN EXCHANGER FAMILY/TRKA DOMAIN PROTEIN"/>
    <property type="match status" value="1"/>
</dbReference>
<evidence type="ECO:0000256" key="7">
    <source>
        <dbReference type="SAM" id="Phobius"/>
    </source>
</evidence>
<evidence type="ECO:0000313" key="9">
    <source>
        <dbReference type="EMBL" id="EJW99524.1"/>
    </source>
</evidence>
<dbReference type="Pfam" id="PF00999">
    <property type="entry name" value="Na_H_Exchanger"/>
    <property type="match status" value="1"/>
</dbReference>
<keyword evidence="4 7" id="KW-0812">Transmembrane</keyword>
<evidence type="ECO:0000256" key="3">
    <source>
        <dbReference type="ARBA" id="ARBA00022448"/>
    </source>
</evidence>
<comment type="caution">
    <text evidence="9">The sequence shown here is derived from an EMBL/GenBank/DDBJ whole genome shotgun (WGS) entry which is preliminary data.</text>
</comment>
<gene>
    <name evidence="9" type="ORF">EVA_12369</name>
</gene>
<proteinExistence type="inferred from homology"/>
<evidence type="ECO:0000256" key="1">
    <source>
        <dbReference type="ARBA" id="ARBA00004141"/>
    </source>
</evidence>
<dbReference type="Gene3D" id="1.20.1530.20">
    <property type="match status" value="1"/>
</dbReference>
<dbReference type="EMBL" id="AMCI01003761">
    <property type="protein sequence ID" value="EJW99524.1"/>
    <property type="molecule type" value="Genomic_DNA"/>
</dbReference>
<reference evidence="9" key="1">
    <citation type="journal article" date="2012" name="PLoS ONE">
        <title>Gene sets for utilization of primary and secondary nutrition supplies in the distal gut of endangered iberian lynx.</title>
        <authorList>
            <person name="Alcaide M."/>
            <person name="Messina E."/>
            <person name="Richter M."/>
            <person name="Bargiela R."/>
            <person name="Peplies J."/>
            <person name="Huws S.A."/>
            <person name="Newbold C.J."/>
            <person name="Golyshin P.N."/>
            <person name="Simon M.A."/>
            <person name="Lopez G."/>
            <person name="Yakimov M.M."/>
            <person name="Ferrer M."/>
        </authorList>
    </citation>
    <scope>NUCLEOTIDE SEQUENCE</scope>
</reference>
<feature type="transmembrane region" description="Helical" evidence="7">
    <location>
        <begin position="114"/>
        <end position="133"/>
    </location>
</feature>
<feature type="transmembrane region" description="Helical" evidence="7">
    <location>
        <begin position="60"/>
        <end position="79"/>
    </location>
</feature>
<evidence type="ECO:0000256" key="2">
    <source>
        <dbReference type="ARBA" id="ARBA00005551"/>
    </source>
</evidence>
<dbReference type="InterPro" id="IPR006153">
    <property type="entry name" value="Cation/H_exchanger_TM"/>
</dbReference>
<dbReference type="AlphaFoldDB" id="J9GJ10"/>
<evidence type="ECO:0000259" key="8">
    <source>
        <dbReference type="Pfam" id="PF00999"/>
    </source>
</evidence>
<feature type="transmembrane region" description="Helical" evidence="7">
    <location>
        <begin position="154"/>
        <end position="175"/>
    </location>
</feature>
<dbReference type="GO" id="GO:0015297">
    <property type="term" value="F:antiporter activity"/>
    <property type="evidence" value="ECO:0007669"/>
    <property type="project" value="InterPro"/>
</dbReference>
<sequence>MPDFPIITTLVTAFGLALVFGWFSERFLKTPALVGYIIAGVAVSLFPWLPEFNRSATEQFAELGVILLMFGVGLHFSVGDLVKVKGVAVTGAVVQMTVSSLAGCAIAVMVWDWALPAAIVFGLTLSCASTVVVTKALEMRHLTSDMNGQVSIGWLVVQDLVTVFIMVCLPLLAQVTSGEGDLDTKALVISLSKTLLSLVVFVASMLIVGRRVFPWILTKVAEAGSRELFTLCVLALAIGIAYGA</sequence>
<feature type="transmembrane region" description="Helical" evidence="7">
    <location>
        <begin position="86"/>
        <end position="108"/>
    </location>
</feature>
<dbReference type="PANTHER" id="PTHR42751:SF1">
    <property type="entry name" value="CATION_PROTON ANTIPORTER YBAL-RELATED"/>
    <property type="match status" value="1"/>
</dbReference>
<feature type="domain" description="Cation/H+ exchanger transmembrane" evidence="8">
    <location>
        <begin position="16"/>
        <end position="242"/>
    </location>
</feature>
<organism evidence="9">
    <name type="scientific">gut metagenome</name>
    <dbReference type="NCBI Taxonomy" id="749906"/>
    <lineage>
        <taxon>unclassified sequences</taxon>
        <taxon>metagenomes</taxon>
        <taxon>organismal metagenomes</taxon>
    </lineage>
</organism>
<feature type="transmembrane region" description="Helical" evidence="7">
    <location>
        <begin position="187"/>
        <end position="208"/>
    </location>
</feature>
<comment type="similarity">
    <text evidence="2">Belongs to the monovalent cation:proton antiporter 2 (CPA2) transporter (TC 2.A.37) family.</text>
</comment>
<evidence type="ECO:0000256" key="5">
    <source>
        <dbReference type="ARBA" id="ARBA00022989"/>
    </source>
</evidence>
<dbReference type="GO" id="GO:0016020">
    <property type="term" value="C:membrane"/>
    <property type="evidence" value="ECO:0007669"/>
    <property type="project" value="UniProtKB-SubCell"/>
</dbReference>
<comment type="subcellular location">
    <subcellularLocation>
        <location evidence="1">Membrane</location>
        <topology evidence="1">Multi-pass membrane protein</topology>
    </subcellularLocation>
</comment>
<keyword evidence="5 7" id="KW-1133">Transmembrane helix</keyword>
<feature type="transmembrane region" description="Helical" evidence="7">
    <location>
        <begin position="30"/>
        <end position="48"/>
    </location>
</feature>
<dbReference type="InterPro" id="IPR038770">
    <property type="entry name" value="Na+/solute_symporter_sf"/>
</dbReference>
<protein>
    <submittedName>
        <fullName evidence="9">Potassium efflux system family protein</fullName>
    </submittedName>
</protein>
<evidence type="ECO:0000256" key="4">
    <source>
        <dbReference type="ARBA" id="ARBA00022692"/>
    </source>
</evidence>
<feature type="non-terminal residue" evidence="9">
    <location>
        <position position="244"/>
    </location>
</feature>
<accession>J9GJ10</accession>
<keyword evidence="3" id="KW-0813">Transport</keyword>
<name>J9GJ10_9ZZZZ</name>
<dbReference type="GO" id="GO:1902600">
    <property type="term" value="P:proton transmembrane transport"/>
    <property type="evidence" value="ECO:0007669"/>
    <property type="project" value="InterPro"/>
</dbReference>